<dbReference type="SUPFAM" id="SSF48403">
    <property type="entry name" value="Ankyrin repeat"/>
    <property type="match status" value="1"/>
</dbReference>
<dbReference type="InterPro" id="IPR036770">
    <property type="entry name" value="Ankyrin_rpt-contain_sf"/>
</dbReference>
<proteinExistence type="predicted"/>
<evidence type="ECO:0000313" key="5">
    <source>
        <dbReference type="Proteomes" id="UP001634394"/>
    </source>
</evidence>
<keyword evidence="5" id="KW-1185">Reference proteome</keyword>
<protein>
    <submittedName>
        <fullName evidence="4">Uncharacterized protein</fullName>
    </submittedName>
</protein>
<sequence length="975" mass="110088">MNSTGRLLESNGSEEPSEYDGMEKMHLLDKVLDGYESTDDRFAQNPEALLDLITMTSLRGRYVQEESRHYSNDDVEFEHYVQQFPIDDKISECFSSSDDVMRKKSSFLAGGRRPPFMRCQNWKKKMGWKSSGHENNPLLVKEDDSRSSGSKRSRTIRRLLHLPRKSKTSADKTANTYIPDAPSNDIHTAWNSPCQDITNSYKRLDEAQTTCHDEKSGGKRHRTKRNLNLVNIDPTDVKSGNRTLDNTNLDMNYQPDKATSTLMDTTDAFSPILVDDATNTIHHIRILDPPLAMKLRDKDGNNLLHRCVITGQPDAVAETLVRFPGMCSDLNNGRMTPLELAAMMGQVGCLGCLLDKTVNNNVSGLSLITRLLTVSAVHGKDECLELLLQRMPDVGHDRTQLPRDRRGNTVAHVAATYGQLSCLQLLVRKGFDICIRNSLGQRPLDIAQQLKQQNCFQYLLLVEVCRSLIDSRMWQCRINERLHNQYLDIIAYLEQLRSDLQHVHAIFMDTRQSLEENKECTIHNLSLLHTELGNFIANANKAVDSQEIKRKLNDFKAQIERLEDTFEFSPIADLENAIARLLRSIQDTTQTIDSSTVAEKLSSSEISILFSIFLQRIHEESTSDLSSIFQSVEKLWKQRAKGDSTVSRDKISVIKTCSTADVTESNCTVNKSHLPCLDNVSKNHSATVYLPRALNLTMENQSLTHDDCMDSSVKSNDYEMLTCSYVSQGSPDGNTSVYTQTLTSVTPDTSPEETSQITSRDCSNTCKESFISNDVTSDSHSYWWDLQEIHPRDCVHVEEDIRHSGVRLNLENEDAPNEQLRKERLRNHLVSMHNTKNPSKDFVETITTANGKHYGGPNSWRKRTVVNVSEACTQRDKESVGYSKPASFKPNRKLKFNACNVRSPLIPKTDISETCKPSDVSIISWHGNYGSYMDENDDGPTKAWYEVSDDDANMSRTYGTSEGEATEDNQTGSNA</sequence>
<dbReference type="PROSITE" id="PS50297">
    <property type="entry name" value="ANK_REP_REGION"/>
    <property type="match status" value="1"/>
</dbReference>
<evidence type="ECO:0000313" key="4">
    <source>
        <dbReference type="EMBL" id="KAL3885327.1"/>
    </source>
</evidence>
<feature type="region of interest" description="Disordered" evidence="3">
    <location>
        <begin position="232"/>
        <end position="252"/>
    </location>
</feature>
<reference evidence="4 5" key="1">
    <citation type="submission" date="2024-11" db="EMBL/GenBank/DDBJ databases">
        <title>Chromosome-level genome assembly of the freshwater bivalve Anodonta woodiana.</title>
        <authorList>
            <person name="Chen X."/>
        </authorList>
    </citation>
    <scope>NUCLEOTIDE SEQUENCE [LARGE SCALE GENOMIC DNA]</scope>
    <source>
        <strain evidence="4">MN2024</strain>
        <tissue evidence="4">Gills</tissue>
    </source>
</reference>
<dbReference type="EMBL" id="JBJQND010000002">
    <property type="protein sequence ID" value="KAL3885327.1"/>
    <property type="molecule type" value="Genomic_DNA"/>
</dbReference>
<feature type="region of interest" description="Disordered" evidence="3">
    <location>
        <begin position="127"/>
        <end position="180"/>
    </location>
</feature>
<organism evidence="4 5">
    <name type="scientific">Sinanodonta woodiana</name>
    <name type="common">Chinese pond mussel</name>
    <name type="synonym">Anodonta woodiana</name>
    <dbReference type="NCBI Taxonomy" id="1069815"/>
    <lineage>
        <taxon>Eukaryota</taxon>
        <taxon>Metazoa</taxon>
        <taxon>Spiralia</taxon>
        <taxon>Lophotrochozoa</taxon>
        <taxon>Mollusca</taxon>
        <taxon>Bivalvia</taxon>
        <taxon>Autobranchia</taxon>
        <taxon>Heteroconchia</taxon>
        <taxon>Palaeoheterodonta</taxon>
        <taxon>Unionida</taxon>
        <taxon>Unionoidea</taxon>
        <taxon>Unionidae</taxon>
        <taxon>Unioninae</taxon>
        <taxon>Sinanodonta</taxon>
    </lineage>
</organism>
<dbReference type="PANTHER" id="PTHR22882:SF3">
    <property type="entry name" value="SYNPHILIN-1"/>
    <property type="match status" value="1"/>
</dbReference>
<feature type="region of interest" description="Disordered" evidence="3">
    <location>
        <begin position="1"/>
        <end position="21"/>
    </location>
</feature>
<accession>A0ABD3XGW5</accession>
<dbReference type="SMART" id="SM00248">
    <property type="entry name" value="ANK"/>
    <property type="match status" value="4"/>
</dbReference>
<dbReference type="PROSITE" id="PS50088">
    <property type="entry name" value="ANK_REPEAT"/>
    <property type="match status" value="1"/>
</dbReference>
<evidence type="ECO:0000256" key="3">
    <source>
        <dbReference type="SAM" id="MobiDB-lite"/>
    </source>
</evidence>
<evidence type="ECO:0000256" key="1">
    <source>
        <dbReference type="PROSITE-ProRule" id="PRU00023"/>
    </source>
</evidence>
<name>A0ABD3XGW5_SINWO</name>
<keyword evidence="1" id="KW-0040">ANK repeat</keyword>
<feature type="compositionally biased region" description="Polar residues" evidence="3">
    <location>
        <begin position="1"/>
        <end position="14"/>
    </location>
</feature>
<feature type="repeat" description="ANK" evidence="1">
    <location>
        <begin position="406"/>
        <end position="438"/>
    </location>
</feature>
<dbReference type="Pfam" id="PF12796">
    <property type="entry name" value="Ank_2"/>
    <property type="match status" value="1"/>
</dbReference>
<dbReference type="PANTHER" id="PTHR22882">
    <property type="entry name" value="SYNPHILIN-1"/>
    <property type="match status" value="1"/>
</dbReference>
<gene>
    <name evidence="4" type="ORF">ACJMK2_025403</name>
</gene>
<dbReference type="Proteomes" id="UP001634394">
    <property type="component" value="Unassembled WGS sequence"/>
</dbReference>
<dbReference type="Gene3D" id="1.25.40.20">
    <property type="entry name" value="Ankyrin repeat-containing domain"/>
    <property type="match status" value="1"/>
</dbReference>
<feature type="compositionally biased region" description="Polar residues" evidence="3">
    <location>
        <begin position="238"/>
        <end position="252"/>
    </location>
</feature>
<keyword evidence="2" id="KW-0175">Coiled coil</keyword>
<dbReference type="InterPro" id="IPR002110">
    <property type="entry name" value="Ankyrin_rpt"/>
</dbReference>
<feature type="compositionally biased region" description="Basic residues" evidence="3">
    <location>
        <begin position="149"/>
        <end position="167"/>
    </location>
</feature>
<feature type="region of interest" description="Disordered" evidence="3">
    <location>
        <begin position="936"/>
        <end position="975"/>
    </location>
</feature>
<feature type="coiled-coil region" evidence="2">
    <location>
        <begin position="545"/>
        <end position="591"/>
    </location>
</feature>
<dbReference type="AlphaFoldDB" id="A0ABD3XGW5"/>
<comment type="caution">
    <text evidence="4">The sequence shown here is derived from an EMBL/GenBank/DDBJ whole genome shotgun (WGS) entry which is preliminary data.</text>
</comment>
<dbReference type="InterPro" id="IPR040133">
    <property type="entry name" value="SNCAIP"/>
</dbReference>
<evidence type="ECO:0000256" key="2">
    <source>
        <dbReference type="SAM" id="Coils"/>
    </source>
</evidence>